<proteinExistence type="predicted"/>
<protein>
    <recommendedName>
        <fullName evidence="5">Alanine racemase C-terminal domain-containing protein</fullName>
    </recommendedName>
</protein>
<dbReference type="SUPFAM" id="SSF50621">
    <property type="entry name" value="Alanine racemase C-terminal domain-like"/>
    <property type="match status" value="1"/>
</dbReference>
<dbReference type="PANTHER" id="PTHR30511:SF0">
    <property type="entry name" value="ALANINE RACEMASE, CATABOLIC-RELATED"/>
    <property type="match status" value="1"/>
</dbReference>
<keyword evidence="2" id="KW-0663">Pyridoxal phosphate</keyword>
<keyword evidence="3" id="KW-0413">Isomerase</keyword>
<evidence type="ECO:0000256" key="4">
    <source>
        <dbReference type="SAM" id="MobiDB-lite"/>
    </source>
</evidence>
<accession>A0ABQ6JVT3</accession>
<organism evidence="6 7">
    <name type="scientific">Homoserinibacter gongjuensis</name>
    <dbReference type="NCBI Taxonomy" id="1162968"/>
    <lineage>
        <taxon>Bacteria</taxon>
        <taxon>Bacillati</taxon>
        <taxon>Actinomycetota</taxon>
        <taxon>Actinomycetes</taxon>
        <taxon>Micrococcales</taxon>
        <taxon>Microbacteriaceae</taxon>
        <taxon>Homoserinibacter</taxon>
    </lineage>
</organism>
<dbReference type="SMART" id="SM01005">
    <property type="entry name" value="Ala_racemase_C"/>
    <property type="match status" value="1"/>
</dbReference>
<dbReference type="InterPro" id="IPR029066">
    <property type="entry name" value="PLP-binding_barrel"/>
</dbReference>
<name>A0ABQ6JVT3_9MICO</name>
<reference evidence="7" key="1">
    <citation type="journal article" date="2019" name="Int. J. Syst. Evol. Microbiol.">
        <title>The Global Catalogue of Microorganisms (GCM) 10K type strain sequencing project: providing services to taxonomists for standard genome sequencing and annotation.</title>
        <authorList>
            <consortium name="The Broad Institute Genomics Platform"/>
            <consortium name="The Broad Institute Genome Sequencing Center for Infectious Disease"/>
            <person name="Wu L."/>
            <person name="Ma J."/>
        </authorList>
    </citation>
    <scope>NUCLEOTIDE SEQUENCE [LARGE SCALE GENOMIC DNA]</scope>
    <source>
        <strain evidence="7">NBRC 108755</strain>
    </source>
</reference>
<evidence type="ECO:0000313" key="6">
    <source>
        <dbReference type="EMBL" id="GMA92412.1"/>
    </source>
</evidence>
<dbReference type="SUPFAM" id="SSF51419">
    <property type="entry name" value="PLP-binding barrel"/>
    <property type="match status" value="1"/>
</dbReference>
<dbReference type="PANTHER" id="PTHR30511">
    <property type="entry name" value="ALANINE RACEMASE"/>
    <property type="match status" value="1"/>
</dbReference>
<comment type="cofactor">
    <cofactor evidence="1">
        <name>pyridoxal 5'-phosphate</name>
        <dbReference type="ChEBI" id="CHEBI:597326"/>
    </cofactor>
</comment>
<evidence type="ECO:0000259" key="5">
    <source>
        <dbReference type="SMART" id="SM01005"/>
    </source>
</evidence>
<evidence type="ECO:0000256" key="2">
    <source>
        <dbReference type="ARBA" id="ARBA00022898"/>
    </source>
</evidence>
<dbReference type="InterPro" id="IPR001608">
    <property type="entry name" value="Ala_racemase_N"/>
</dbReference>
<keyword evidence="7" id="KW-1185">Reference proteome</keyword>
<dbReference type="RefSeq" id="WP_284301154.1">
    <property type="nucleotide sequence ID" value="NZ_BSVA01000001.1"/>
</dbReference>
<dbReference type="Pfam" id="PF01168">
    <property type="entry name" value="Ala_racemase_N"/>
    <property type="match status" value="1"/>
</dbReference>
<dbReference type="Gene3D" id="2.40.37.10">
    <property type="entry name" value="Lyase, Ornithine Decarboxylase, Chain A, domain 1"/>
    <property type="match status" value="1"/>
</dbReference>
<feature type="domain" description="Alanine racemase C-terminal" evidence="5">
    <location>
        <begin position="94"/>
        <end position="197"/>
    </location>
</feature>
<dbReference type="InterPro" id="IPR000821">
    <property type="entry name" value="Ala_racemase"/>
</dbReference>
<evidence type="ECO:0000313" key="7">
    <source>
        <dbReference type="Proteomes" id="UP001157069"/>
    </source>
</evidence>
<dbReference type="Gene3D" id="3.20.20.10">
    <property type="entry name" value="Alanine racemase"/>
    <property type="match status" value="1"/>
</dbReference>
<dbReference type="InterPro" id="IPR009006">
    <property type="entry name" value="Ala_racemase/Decarboxylase_C"/>
</dbReference>
<feature type="region of interest" description="Disordered" evidence="4">
    <location>
        <begin position="185"/>
        <end position="207"/>
    </location>
</feature>
<dbReference type="InterPro" id="IPR011079">
    <property type="entry name" value="Ala_racemase_C"/>
</dbReference>
<gene>
    <name evidence="6" type="ORF">GCM10025869_29410</name>
</gene>
<dbReference type="EMBL" id="BSVA01000001">
    <property type="protein sequence ID" value="GMA92412.1"/>
    <property type="molecule type" value="Genomic_DNA"/>
</dbReference>
<comment type="caution">
    <text evidence="6">The sequence shown here is derived from an EMBL/GenBank/DDBJ whole genome shotgun (WGS) entry which is preliminary data.</text>
</comment>
<sequence length="207" mass="21268">MRRRALIDLEALAANLRDADADLLDARADAYGHGLALVAPLARDVGIGTLLVSTERDAATAAAAGHEVVIGRMSAAEIPDAAIAFGVDGTHRPVMTVSGELIATKHVPAGAGVSYGYTFRTSRPTTLGLVGLGYADGIPRLGSNRAHLAIDGARYPLVGRIAMDQFVIELGDAEVHAGAEVVVFGDPAEGHPPRASGPPGQNAPRSP</sequence>
<dbReference type="Proteomes" id="UP001157069">
    <property type="component" value="Unassembled WGS sequence"/>
</dbReference>
<evidence type="ECO:0000256" key="1">
    <source>
        <dbReference type="ARBA" id="ARBA00001933"/>
    </source>
</evidence>
<dbReference type="Pfam" id="PF00842">
    <property type="entry name" value="Ala_racemase_C"/>
    <property type="match status" value="1"/>
</dbReference>
<evidence type="ECO:0000256" key="3">
    <source>
        <dbReference type="ARBA" id="ARBA00023235"/>
    </source>
</evidence>